<organism evidence="1 2">
    <name type="scientific">Planoprotostelium fungivorum</name>
    <dbReference type="NCBI Taxonomy" id="1890364"/>
    <lineage>
        <taxon>Eukaryota</taxon>
        <taxon>Amoebozoa</taxon>
        <taxon>Evosea</taxon>
        <taxon>Variosea</taxon>
        <taxon>Cavosteliida</taxon>
        <taxon>Cavosteliaceae</taxon>
        <taxon>Planoprotostelium</taxon>
    </lineage>
</organism>
<accession>A0A2P6MUR9</accession>
<dbReference type="EMBL" id="MDYQ01000385">
    <property type="protein sequence ID" value="PRP75437.1"/>
    <property type="molecule type" value="Genomic_DNA"/>
</dbReference>
<dbReference type="AlphaFoldDB" id="A0A2P6MUR9"/>
<proteinExistence type="predicted"/>
<dbReference type="Proteomes" id="UP000241769">
    <property type="component" value="Unassembled WGS sequence"/>
</dbReference>
<evidence type="ECO:0000313" key="2">
    <source>
        <dbReference type="Proteomes" id="UP000241769"/>
    </source>
</evidence>
<sequence length="183" mass="21518">MDIDNPHRHRFEKYQVSLFGRVLTREGLSQDYGESENKRSLHQYLIDVKKRFEQEGITDFLLYIPDRREENELGTITISCGLESRIFDYVVRSGSPMLMEHIRGIHWIRSAWHSASNFLRILLFFDCEPVVTQEALRITWHVPANTRVPPITSDWQMVREFRLGCTPTAHVPKRLNSTFQGLE</sequence>
<protein>
    <submittedName>
        <fullName evidence="1">Uncharacterized protein</fullName>
    </submittedName>
</protein>
<name>A0A2P6MUR9_9EUKA</name>
<dbReference type="InParanoid" id="A0A2P6MUR9"/>
<keyword evidence="2" id="KW-1185">Reference proteome</keyword>
<reference evidence="1 2" key="1">
    <citation type="journal article" date="2018" name="Genome Biol. Evol.">
        <title>Multiple Roots of Fruiting Body Formation in Amoebozoa.</title>
        <authorList>
            <person name="Hillmann F."/>
            <person name="Forbes G."/>
            <person name="Novohradska S."/>
            <person name="Ferling I."/>
            <person name="Riege K."/>
            <person name="Groth M."/>
            <person name="Westermann M."/>
            <person name="Marz M."/>
            <person name="Spaller T."/>
            <person name="Winckler T."/>
            <person name="Schaap P."/>
            <person name="Glockner G."/>
        </authorList>
    </citation>
    <scope>NUCLEOTIDE SEQUENCE [LARGE SCALE GENOMIC DNA]</scope>
    <source>
        <strain evidence="1 2">Jena</strain>
    </source>
</reference>
<gene>
    <name evidence="1" type="ORF">PROFUN_15532</name>
</gene>
<comment type="caution">
    <text evidence="1">The sequence shown here is derived from an EMBL/GenBank/DDBJ whole genome shotgun (WGS) entry which is preliminary data.</text>
</comment>
<evidence type="ECO:0000313" key="1">
    <source>
        <dbReference type="EMBL" id="PRP75437.1"/>
    </source>
</evidence>